<name>A0A4B9HY28_LISMN</name>
<comment type="caution">
    <text evidence="1">The sequence shown here is derived from an EMBL/GenBank/DDBJ whole genome shotgun (WGS) entry which is preliminary data.</text>
</comment>
<gene>
    <name evidence="1" type="ORF">E3077_15505</name>
</gene>
<accession>A0A4B9HY28</accession>
<dbReference type="EMBL" id="AAASZE010000012">
    <property type="protein sequence ID" value="EAE6014901.1"/>
    <property type="molecule type" value="Genomic_DNA"/>
</dbReference>
<proteinExistence type="predicted"/>
<organism evidence="1 2">
    <name type="scientific">Listeria monocytogenes serotype 1/2b</name>
    <dbReference type="NCBI Taxonomy" id="2291966"/>
    <lineage>
        <taxon>Bacteria</taxon>
        <taxon>Bacillati</taxon>
        <taxon>Bacillota</taxon>
        <taxon>Bacilli</taxon>
        <taxon>Bacillales</taxon>
        <taxon>Listeriaceae</taxon>
        <taxon>Listeria</taxon>
    </lineage>
</organism>
<dbReference type="Proteomes" id="UP000330099">
    <property type="component" value="Unassembled WGS sequence"/>
</dbReference>
<dbReference type="AlphaFoldDB" id="A0A4B9HY28"/>
<reference evidence="1 2" key="1">
    <citation type="submission" date="2019-03" db="EMBL/GenBank/DDBJ databases">
        <authorList>
            <consortium name="GenomeTrakr: Next Generation Sequencing Network for Food Pathogen Tracability"/>
        </authorList>
    </citation>
    <scope>NUCLEOTIDE SEQUENCE [LARGE SCALE GENOMIC DNA]</scope>
    <source>
        <strain evidence="1 2">LS1392</strain>
    </source>
</reference>
<evidence type="ECO:0000313" key="1">
    <source>
        <dbReference type="EMBL" id="EAE6014901.1"/>
    </source>
</evidence>
<evidence type="ECO:0000313" key="2">
    <source>
        <dbReference type="Proteomes" id="UP000330099"/>
    </source>
</evidence>
<sequence>MREIIKAGITERKDRKPEFNIQIGGSESEMSYALAKSFEMFISQAAKFNDKSFEQTKKDYLEAISVVISTIHDTERK</sequence>
<protein>
    <submittedName>
        <fullName evidence="1">Uncharacterized protein</fullName>
    </submittedName>
</protein>